<name>A0AA36CUQ4_9BILA</name>
<dbReference type="AlphaFoldDB" id="A0AA36CUQ4"/>
<keyword evidence="1" id="KW-0732">Signal</keyword>
<feature type="non-terminal residue" evidence="2">
    <location>
        <position position="1"/>
    </location>
</feature>
<accession>A0AA36CUQ4</accession>
<comment type="caution">
    <text evidence="2">The sequence shown here is derived from an EMBL/GenBank/DDBJ whole genome shotgun (WGS) entry which is preliminary data.</text>
</comment>
<evidence type="ECO:0000313" key="2">
    <source>
        <dbReference type="EMBL" id="CAJ0574701.1"/>
    </source>
</evidence>
<gene>
    <name evidence="2" type="ORF">MSPICULIGERA_LOCUS13029</name>
</gene>
<feature type="chain" id="PRO_5041373638" evidence="1">
    <location>
        <begin position="20"/>
        <end position="101"/>
    </location>
</feature>
<evidence type="ECO:0000313" key="3">
    <source>
        <dbReference type="Proteomes" id="UP001177023"/>
    </source>
</evidence>
<dbReference type="Proteomes" id="UP001177023">
    <property type="component" value="Unassembled WGS sequence"/>
</dbReference>
<feature type="signal peptide" evidence="1">
    <location>
        <begin position="1"/>
        <end position="19"/>
    </location>
</feature>
<reference evidence="2" key="1">
    <citation type="submission" date="2023-06" db="EMBL/GenBank/DDBJ databases">
        <authorList>
            <person name="Delattre M."/>
        </authorList>
    </citation>
    <scope>NUCLEOTIDE SEQUENCE</scope>
    <source>
        <strain evidence="2">AF72</strain>
    </source>
</reference>
<keyword evidence="3" id="KW-1185">Reference proteome</keyword>
<proteinExistence type="predicted"/>
<evidence type="ECO:0000256" key="1">
    <source>
        <dbReference type="SAM" id="SignalP"/>
    </source>
</evidence>
<organism evidence="2 3">
    <name type="scientific">Mesorhabditis spiculigera</name>
    <dbReference type="NCBI Taxonomy" id="96644"/>
    <lineage>
        <taxon>Eukaryota</taxon>
        <taxon>Metazoa</taxon>
        <taxon>Ecdysozoa</taxon>
        <taxon>Nematoda</taxon>
        <taxon>Chromadorea</taxon>
        <taxon>Rhabditida</taxon>
        <taxon>Rhabditina</taxon>
        <taxon>Rhabditomorpha</taxon>
        <taxon>Rhabditoidea</taxon>
        <taxon>Rhabditidae</taxon>
        <taxon>Mesorhabditinae</taxon>
        <taxon>Mesorhabditis</taxon>
    </lineage>
</organism>
<sequence>MSLIVKLVALALVCQIALAIRCDDNNGGKVDCGAGCNFCQSVVSPVGPEFHAGCGCGDKSLLKAQKKFKFSDCTAEGETSNDQNQKRCCTKKDRCDLGISL</sequence>
<protein>
    <submittedName>
        <fullName evidence="2">Uncharacterized protein</fullName>
    </submittedName>
</protein>
<dbReference type="EMBL" id="CATQJA010002632">
    <property type="protein sequence ID" value="CAJ0574701.1"/>
    <property type="molecule type" value="Genomic_DNA"/>
</dbReference>